<protein>
    <recommendedName>
        <fullName evidence="4">F-box domain-containing protein</fullName>
    </recommendedName>
</protein>
<evidence type="ECO:0008006" key="4">
    <source>
        <dbReference type="Google" id="ProtNLM"/>
    </source>
</evidence>
<feature type="compositionally biased region" description="Basic and acidic residues" evidence="1">
    <location>
        <begin position="514"/>
        <end position="524"/>
    </location>
</feature>
<name>A0AA39QR61_9AGAR</name>
<dbReference type="AlphaFoldDB" id="A0AA39QR61"/>
<evidence type="ECO:0000313" key="3">
    <source>
        <dbReference type="Proteomes" id="UP001175228"/>
    </source>
</evidence>
<dbReference type="Gene3D" id="3.80.10.10">
    <property type="entry name" value="Ribonuclease Inhibitor"/>
    <property type="match status" value="1"/>
</dbReference>
<evidence type="ECO:0000313" key="2">
    <source>
        <dbReference type="EMBL" id="KAK0506585.1"/>
    </source>
</evidence>
<organism evidence="2 3">
    <name type="scientific">Armillaria luteobubalina</name>
    <dbReference type="NCBI Taxonomy" id="153913"/>
    <lineage>
        <taxon>Eukaryota</taxon>
        <taxon>Fungi</taxon>
        <taxon>Dikarya</taxon>
        <taxon>Basidiomycota</taxon>
        <taxon>Agaricomycotina</taxon>
        <taxon>Agaricomycetes</taxon>
        <taxon>Agaricomycetidae</taxon>
        <taxon>Agaricales</taxon>
        <taxon>Marasmiineae</taxon>
        <taxon>Physalacriaceae</taxon>
        <taxon>Armillaria</taxon>
    </lineage>
</organism>
<dbReference type="SUPFAM" id="SSF81383">
    <property type="entry name" value="F-box domain"/>
    <property type="match status" value="1"/>
</dbReference>
<gene>
    <name evidence="2" type="ORF">EDD18DRAFT_36773</name>
</gene>
<dbReference type="EMBL" id="JAUEPU010000001">
    <property type="protein sequence ID" value="KAK0506585.1"/>
    <property type="molecule type" value="Genomic_DNA"/>
</dbReference>
<reference evidence="2" key="1">
    <citation type="submission" date="2023-06" db="EMBL/GenBank/DDBJ databases">
        <authorList>
            <consortium name="Lawrence Berkeley National Laboratory"/>
            <person name="Ahrendt S."/>
            <person name="Sahu N."/>
            <person name="Indic B."/>
            <person name="Wong-Bajracharya J."/>
            <person name="Merenyi Z."/>
            <person name="Ke H.-M."/>
            <person name="Monk M."/>
            <person name="Kocsube S."/>
            <person name="Drula E."/>
            <person name="Lipzen A."/>
            <person name="Balint B."/>
            <person name="Henrissat B."/>
            <person name="Andreopoulos B."/>
            <person name="Martin F.M."/>
            <person name="Harder C.B."/>
            <person name="Rigling D."/>
            <person name="Ford K.L."/>
            <person name="Foster G.D."/>
            <person name="Pangilinan J."/>
            <person name="Papanicolaou A."/>
            <person name="Barry K."/>
            <person name="LaButti K."/>
            <person name="Viragh M."/>
            <person name="Koriabine M."/>
            <person name="Yan M."/>
            <person name="Riley R."/>
            <person name="Champramary S."/>
            <person name="Plett K.L."/>
            <person name="Tsai I.J."/>
            <person name="Slot J."/>
            <person name="Sipos G."/>
            <person name="Plett J."/>
            <person name="Nagy L.G."/>
            <person name="Grigoriev I.V."/>
        </authorList>
    </citation>
    <scope>NUCLEOTIDE SEQUENCE</scope>
    <source>
        <strain evidence="2">HWK02</strain>
    </source>
</reference>
<accession>A0AA39QR61</accession>
<sequence>MAASRSPSHPIPSACSLHSCPDIPKSISDDPQIQALLKSNIPPLGTERVSLLASTSESSNLLSVLKEKIDYAQQTLNTLLDGQAKVMENQRVAKTLLHPIRSIPDDVLRHIFLFCVHEVYDLLKGLGTPNSLDSHHPPWTLSRVCRTWRRVSLSTASLWRCLSIDFDQYSKSRYIHPYQFKLGLHLQRARQYQLTIRLSSINDISSHAFMPILLASIPYWKHLYIRIPAKSLAALSAYGSYLESLLYLDIDLPKGHSSSSTGIHTFEMAHSLRILKIESTLCCDVCLSDGGHGLTDLTVHGPFVRSIFPFLCRTRNINRLSLNFKASRPFERLDSPILMPNVTKLVISEWNYAAPSSIAHIFESLKLPKLSSLTFALDNKTVNNTVLVFPEILPHHHCHKLKRLKVNASRSRVGKAGLIDLLTRATNIKFLIISAEVVEKNLFSALTHSDDKDDILPELRTFDLRGSKSIPDLKLLLQMVESRTNQIGDDKRDEDEDEDALNNGIKCAEENNEGADKKDNQDADEDKRGVILEKVYLDFPVAFDDPVLTARWEALGFTVT</sequence>
<dbReference type="Proteomes" id="UP001175228">
    <property type="component" value="Unassembled WGS sequence"/>
</dbReference>
<proteinExistence type="predicted"/>
<dbReference type="Gene3D" id="1.20.1280.50">
    <property type="match status" value="1"/>
</dbReference>
<dbReference type="SUPFAM" id="SSF52047">
    <property type="entry name" value="RNI-like"/>
    <property type="match status" value="1"/>
</dbReference>
<feature type="region of interest" description="Disordered" evidence="1">
    <location>
        <begin position="486"/>
        <end position="524"/>
    </location>
</feature>
<dbReference type="InterPro" id="IPR036047">
    <property type="entry name" value="F-box-like_dom_sf"/>
</dbReference>
<comment type="caution">
    <text evidence="2">The sequence shown here is derived from an EMBL/GenBank/DDBJ whole genome shotgun (WGS) entry which is preliminary data.</text>
</comment>
<dbReference type="InterPro" id="IPR032675">
    <property type="entry name" value="LRR_dom_sf"/>
</dbReference>
<evidence type="ECO:0000256" key="1">
    <source>
        <dbReference type="SAM" id="MobiDB-lite"/>
    </source>
</evidence>
<keyword evidence="3" id="KW-1185">Reference proteome</keyword>